<evidence type="ECO:0000256" key="3">
    <source>
        <dbReference type="ARBA" id="ARBA00022801"/>
    </source>
</evidence>
<name>A0A6P1ZFP0_9BACT</name>
<dbReference type="SUPFAM" id="SSF52096">
    <property type="entry name" value="ClpP/crotonase"/>
    <property type="match status" value="1"/>
</dbReference>
<dbReference type="RefSeq" id="WP_144306652.1">
    <property type="nucleotide sequence ID" value="NZ_QMIF01000014.1"/>
</dbReference>
<dbReference type="InterPro" id="IPR001907">
    <property type="entry name" value="ClpP"/>
</dbReference>
<dbReference type="CDD" id="cd07023">
    <property type="entry name" value="S49_Sppa_N_C"/>
    <property type="match status" value="1"/>
</dbReference>
<dbReference type="Gene3D" id="6.20.330.10">
    <property type="match status" value="1"/>
</dbReference>
<dbReference type="EMBL" id="QMIF01000014">
    <property type="protein sequence ID" value="TVM31694.1"/>
    <property type="molecule type" value="Genomic_DNA"/>
</dbReference>
<evidence type="ECO:0000256" key="2">
    <source>
        <dbReference type="ARBA" id="ARBA00022670"/>
    </source>
</evidence>
<evidence type="ECO:0000256" key="4">
    <source>
        <dbReference type="ARBA" id="ARBA00022825"/>
    </source>
</evidence>
<sequence>MHRIVSRVLACAVLVLLVAGCSPRINILGGSSREPLEEQTIEGRGTDKILLVRLQGTLKMSPSSGLLHEKSSPVQRLDEQLAKARDDSRIKAVVVSINSPGGTVGASDVCYDLIRRYKQETGNPVVAVLMEVAASGGYYTAAAADRIIAHPATITGSIGTIFLRPDMSGLLDWVRVNVEVTKSGNLKDMGSPFRASTEQERALFQQMILDENARFLDIVRTSRKLDENAMHAFDDGRVLTAQQAMDAGLVDSLGYLHDGYDAARHLSGAGEDAQVVVYQRREYPDDTGYNTMAKSPMPGGAAAAFDVESALGVPQAGLYHLWPGAFGNWE</sequence>
<dbReference type="Pfam" id="PF01343">
    <property type="entry name" value="Peptidase_S49"/>
    <property type="match status" value="1"/>
</dbReference>
<evidence type="ECO:0000313" key="6">
    <source>
        <dbReference type="EMBL" id="TVM31694.1"/>
    </source>
</evidence>
<dbReference type="NCBIfam" id="TIGR00706">
    <property type="entry name" value="SppA_dom"/>
    <property type="match status" value="1"/>
</dbReference>
<comment type="similarity">
    <text evidence="1">Belongs to the peptidase S49 family.</text>
</comment>
<dbReference type="OrthoDB" id="9764363at2"/>
<gene>
    <name evidence="6" type="primary">sppA</name>
    <name evidence="6" type="ORF">DQK91_17300</name>
</gene>
<dbReference type="Gene3D" id="3.90.226.10">
    <property type="entry name" value="2-enoyl-CoA Hydratase, Chain A, domain 1"/>
    <property type="match status" value="1"/>
</dbReference>
<feature type="domain" description="Peptidase S49" evidence="5">
    <location>
        <begin position="119"/>
        <end position="267"/>
    </location>
</feature>
<accession>A0A6P1ZFP0</accession>
<dbReference type="InterPro" id="IPR047272">
    <property type="entry name" value="S49_SppA_C"/>
</dbReference>
<evidence type="ECO:0000256" key="1">
    <source>
        <dbReference type="ARBA" id="ARBA00008683"/>
    </source>
</evidence>
<evidence type="ECO:0000259" key="5">
    <source>
        <dbReference type="Pfam" id="PF01343"/>
    </source>
</evidence>
<dbReference type="InterPro" id="IPR002142">
    <property type="entry name" value="Peptidase_S49"/>
</dbReference>
<keyword evidence="4" id="KW-0720">Serine protease</keyword>
<proteinExistence type="inferred from homology"/>
<dbReference type="InterPro" id="IPR029045">
    <property type="entry name" value="ClpP/crotonase-like_dom_sf"/>
</dbReference>
<reference evidence="6 7" key="1">
    <citation type="submission" date="2018-06" db="EMBL/GenBank/DDBJ databases">
        <title>Complete genome of Desulfovibrio marinus P48SEP.</title>
        <authorList>
            <person name="Crispim J.S."/>
            <person name="Vidigal P.M.P."/>
            <person name="Silva L.C.F."/>
            <person name="Araujo L.C."/>
            <person name="Laguardia C.N."/>
            <person name="Dias R.S."/>
            <person name="Sousa M.P."/>
            <person name="Paula S.O."/>
            <person name="Silva C."/>
        </authorList>
    </citation>
    <scope>NUCLEOTIDE SEQUENCE [LARGE SCALE GENOMIC DNA]</scope>
    <source>
        <strain evidence="6 7">P48SEP</strain>
    </source>
</reference>
<dbReference type="Proteomes" id="UP000434052">
    <property type="component" value="Unassembled WGS sequence"/>
</dbReference>
<dbReference type="PROSITE" id="PS51257">
    <property type="entry name" value="PROKAR_LIPOPROTEIN"/>
    <property type="match status" value="1"/>
</dbReference>
<dbReference type="PRINTS" id="PR00127">
    <property type="entry name" value="CLPPROTEASEP"/>
</dbReference>
<dbReference type="PANTHER" id="PTHR42987:SF6">
    <property type="entry name" value="PROTEINASE IV"/>
    <property type="match status" value="1"/>
</dbReference>
<dbReference type="GO" id="GO:0004176">
    <property type="term" value="F:ATP-dependent peptidase activity"/>
    <property type="evidence" value="ECO:0007669"/>
    <property type="project" value="InterPro"/>
</dbReference>
<protein>
    <submittedName>
        <fullName evidence="6">Signal peptide peptidase SppA</fullName>
    </submittedName>
</protein>
<evidence type="ECO:0000313" key="7">
    <source>
        <dbReference type="Proteomes" id="UP000434052"/>
    </source>
</evidence>
<dbReference type="InterPro" id="IPR004635">
    <property type="entry name" value="Pept_S49_SppA"/>
</dbReference>
<dbReference type="GO" id="GO:0004252">
    <property type="term" value="F:serine-type endopeptidase activity"/>
    <property type="evidence" value="ECO:0007669"/>
    <property type="project" value="InterPro"/>
</dbReference>
<organism evidence="6 7">
    <name type="scientific">Oceanidesulfovibrio marinus</name>
    <dbReference type="NCBI Taxonomy" id="370038"/>
    <lineage>
        <taxon>Bacteria</taxon>
        <taxon>Pseudomonadati</taxon>
        <taxon>Thermodesulfobacteriota</taxon>
        <taxon>Desulfovibrionia</taxon>
        <taxon>Desulfovibrionales</taxon>
        <taxon>Desulfovibrionaceae</taxon>
        <taxon>Oceanidesulfovibrio</taxon>
    </lineage>
</organism>
<keyword evidence="3" id="KW-0378">Hydrolase</keyword>
<keyword evidence="2" id="KW-0645">Protease</keyword>
<dbReference type="AlphaFoldDB" id="A0A6P1ZFP0"/>
<dbReference type="PANTHER" id="PTHR42987">
    <property type="entry name" value="PEPTIDASE S49"/>
    <property type="match status" value="1"/>
</dbReference>
<dbReference type="GO" id="GO:0006508">
    <property type="term" value="P:proteolysis"/>
    <property type="evidence" value="ECO:0007669"/>
    <property type="project" value="UniProtKB-KW"/>
</dbReference>
<comment type="caution">
    <text evidence="6">The sequence shown here is derived from an EMBL/GenBank/DDBJ whole genome shotgun (WGS) entry which is preliminary data.</text>
</comment>